<evidence type="ECO:0000256" key="1">
    <source>
        <dbReference type="SAM" id="Phobius"/>
    </source>
</evidence>
<reference evidence="2 3" key="1">
    <citation type="submission" date="2016-10" db="EMBL/GenBank/DDBJ databases">
        <authorList>
            <person name="de Groot N.N."/>
        </authorList>
    </citation>
    <scope>NUCLEOTIDE SEQUENCE [LARGE SCALE GENOMIC DNA]</scope>
    <source>
        <strain evidence="2 3">SP2</strain>
    </source>
</reference>
<dbReference type="AlphaFoldDB" id="A0A1I3QCE7"/>
<evidence type="ECO:0000313" key="3">
    <source>
        <dbReference type="Proteomes" id="UP000182829"/>
    </source>
</evidence>
<dbReference type="GeneID" id="14209636"/>
<evidence type="ECO:0000313" key="2">
    <source>
        <dbReference type="EMBL" id="SFJ31212.1"/>
    </source>
</evidence>
<accession>A0A1I3QCE7</accession>
<proteinExistence type="predicted"/>
<keyword evidence="1" id="KW-1133">Transmembrane helix</keyword>
<organism evidence="2 3">
    <name type="scientific">Natronobacterium gregoryi</name>
    <dbReference type="NCBI Taxonomy" id="44930"/>
    <lineage>
        <taxon>Archaea</taxon>
        <taxon>Methanobacteriati</taxon>
        <taxon>Methanobacteriota</taxon>
        <taxon>Stenosarchaea group</taxon>
        <taxon>Halobacteria</taxon>
        <taxon>Halobacteriales</taxon>
        <taxon>Natrialbaceae</taxon>
        <taxon>Natronobacterium</taxon>
    </lineage>
</organism>
<dbReference type="Proteomes" id="UP000182829">
    <property type="component" value="Unassembled WGS sequence"/>
</dbReference>
<gene>
    <name evidence="2" type="ORF">SAMN05443661_12164</name>
</gene>
<protein>
    <submittedName>
        <fullName evidence="2">Uncharacterized protein</fullName>
    </submittedName>
</protein>
<sequence length="66" mass="6941">MSLDDITTKVFAIINSIVVALYGLELNIGVELLSRLDTGGEVIGLFFVLIGIVAAVMAGKGFVDDL</sequence>
<keyword evidence="1" id="KW-0472">Membrane</keyword>
<dbReference type="EMBL" id="FORO01000021">
    <property type="protein sequence ID" value="SFJ31212.1"/>
    <property type="molecule type" value="Genomic_DNA"/>
</dbReference>
<feature type="transmembrane region" description="Helical" evidence="1">
    <location>
        <begin position="42"/>
        <end position="63"/>
    </location>
</feature>
<name>A0A1I3QCE7_9EURY</name>
<dbReference type="RefSeq" id="WP_015233864.1">
    <property type="nucleotide sequence ID" value="NZ_FORO01000021.1"/>
</dbReference>
<keyword evidence="1" id="KW-0812">Transmembrane</keyword>
<feature type="transmembrane region" description="Helical" evidence="1">
    <location>
        <begin position="12"/>
        <end position="30"/>
    </location>
</feature>